<dbReference type="SUPFAM" id="SSF56112">
    <property type="entry name" value="Protein kinase-like (PK-like)"/>
    <property type="match status" value="1"/>
</dbReference>
<gene>
    <name evidence="1" type="ORF">C0099_12590</name>
</gene>
<dbReference type="Pfam" id="PF06293">
    <property type="entry name" value="Kdo"/>
    <property type="match status" value="1"/>
</dbReference>
<name>A0A2I6S8V8_9RHOO</name>
<dbReference type="InterPro" id="IPR017853">
    <property type="entry name" value="GH"/>
</dbReference>
<dbReference type="InterPro" id="IPR011009">
    <property type="entry name" value="Kinase-like_dom_sf"/>
</dbReference>
<keyword evidence="2" id="KW-1185">Reference proteome</keyword>
<reference evidence="1 2" key="1">
    <citation type="submission" date="2018-01" db="EMBL/GenBank/DDBJ databases">
        <authorList>
            <person name="Fu G.-Y."/>
        </authorList>
    </citation>
    <scope>NUCLEOTIDE SEQUENCE [LARGE SCALE GENOMIC DNA]</scope>
    <source>
        <strain evidence="1 2">SY39</strain>
    </source>
</reference>
<protein>
    <recommendedName>
        <fullName evidence="3">Protein kinase domain-containing protein</fullName>
    </recommendedName>
</protein>
<dbReference type="SUPFAM" id="SSF51445">
    <property type="entry name" value="(Trans)glycosidases"/>
    <property type="match status" value="1"/>
</dbReference>
<dbReference type="EMBL" id="CP025682">
    <property type="protein sequence ID" value="AUN95693.1"/>
    <property type="molecule type" value="Genomic_DNA"/>
</dbReference>
<sequence>MPSRAHYEFLKANLAALLRGRLRLREGHRPVSGHAVPADFVGVGVATSADAATDAAVLDAVSALGVRRVRLDFTQDDANGPVARLLDALIEAGHDVWLHLVQPAEAARRMPGEAAGQEWREFVDSVLARWGARVGAVEIGSTVNRQRWAGYTLEGFLSAWDIAWHTARRHDVTIAGPNVTDFEPPWTVGLLDLLRRRGQLPDIHSDNLFAERATEPERWDHKILGRRLAPLLRVNLMRKARLLQRLGADAGVARMVSPAAFWTLPRIERRLPDSEQKQADYLARYLILCAASGALEAAFWGPLACHREGLIDDGAAPYPRLERITHYAGIEGDPAQWRRRPAFDALAAFNRLIPGSLYAGRLNRGDGLEMHAFERGDARVHALWTTDGRAAALIDLYPPEALAAAEWLDRDGRSLDEAPTLVTESPLYARWPASADVRTKPDAAPLADVVIHRHCAQRHYYVRDAEWHGIVRARDRAEADRLIAGLHPRAIGAAPDKAGSMRLARNAIWAIPDPRDESRRLVAKQPVRHHLHKRLLDRFKPSKARRSWNGACELQRRGLGTAAPVAWFEQRSGRTLTRNWYVCEFVAGGLSVGNLFATWARGETHASGIERDTLFHALADFLVRMHNRGIHFRDLSGGNILVRQDDGLAFSLIDTGRIHVYPAGVPLRARLGDLARATNKLPRSARERMLRLYLAGIGRKLRPWHVWPLAIYDFKVRLKRRIGRKAWKRWFARLRPRKG</sequence>
<evidence type="ECO:0008006" key="3">
    <source>
        <dbReference type="Google" id="ProtNLM"/>
    </source>
</evidence>
<dbReference type="AlphaFoldDB" id="A0A2I6S8V8"/>
<dbReference type="Proteomes" id="UP000242205">
    <property type="component" value="Chromosome"/>
</dbReference>
<dbReference type="KEGG" id="atw:C0099_12590"/>
<organism evidence="1 2">
    <name type="scientific">Pseudazoarcus pumilus</name>
    <dbReference type="NCBI Taxonomy" id="2067960"/>
    <lineage>
        <taxon>Bacteria</taxon>
        <taxon>Pseudomonadati</taxon>
        <taxon>Pseudomonadota</taxon>
        <taxon>Betaproteobacteria</taxon>
        <taxon>Rhodocyclales</taxon>
        <taxon>Zoogloeaceae</taxon>
        <taxon>Pseudazoarcus</taxon>
    </lineage>
</organism>
<dbReference type="Gene3D" id="3.20.20.80">
    <property type="entry name" value="Glycosidases"/>
    <property type="match status" value="1"/>
</dbReference>
<proteinExistence type="predicted"/>
<evidence type="ECO:0000313" key="2">
    <source>
        <dbReference type="Proteomes" id="UP000242205"/>
    </source>
</evidence>
<dbReference type="RefSeq" id="WP_102247739.1">
    <property type="nucleotide sequence ID" value="NZ_CP025682.1"/>
</dbReference>
<evidence type="ECO:0000313" key="1">
    <source>
        <dbReference type="EMBL" id="AUN95693.1"/>
    </source>
</evidence>
<accession>A0A2I6S8V8</accession>
<dbReference type="OrthoDB" id="8530337at2"/>